<comment type="caution">
    <text evidence="3">The sequence shown here is derived from an EMBL/GenBank/DDBJ whole genome shotgun (WGS) entry which is preliminary data.</text>
</comment>
<feature type="transmembrane region" description="Helical" evidence="1">
    <location>
        <begin position="112"/>
        <end position="133"/>
    </location>
</feature>
<evidence type="ECO:0000313" key="2">
    <source>
        <dbReference type="EMBL" id="NYD66918.1"/>
    </source>
</evidence>
<evidence type="ECO:0000256" key="1">
    <source>
        <dbReference type="SAM" id="Phobius"/>
    </source>
</evidence>
<gene>
    <name evidence="2" type="ORF">BJ972_001437</name>
    <name evidence="3" type="ORF">ESP50_06520</name>
</gene>
<evidence type="ECO:0000313" key="5">
    <source>
        <dbReference type="Proteomes" id="UP000581087"/>
    </source>
</evidence>
<dbReference type="Proteomes" id="UP000292686">
    <property type="component" value="Unassembled WGS sequence"/>
</dbReference>
<keyword evidence="1" id="KW-0472">Membrane</keyword>
<dbReference type="Proteomes" id="UP000581087">
    <property type="component" value="Unassembled WGS sequence"/>
</dbReference>
<evidence type="ECO:0000313" key="3">
    <source>
        <dbReference type="EMBL" id="RXZ87563.1"/>
    </source>
</evidence>
<keyword evidence="1" id="KW-0812">Transmembrane</keyword>
<dbReference type="EMBL" id="JACCBI010000001">
    <property type="protein sequence ID" value="NYD66918.1"/>
    <property type="molecule type" value="Genomic_DNA"/>
</dbReference>
<dbReference type="EMBL" id="SDPM01000002">
    <property type="protein sequence ID" value="RXZ87563.1"/>
    <property type="molecule type" value="Genomic_DNA"/>
</dbReference>
<evidence type="ECO:0008006" key="6">
    <source>
        <dbReference type="Google" id="ProtNLM"/>
    </source>
</evidence>
<feature type="transmembrane region" description="Helical" evidence="1">
    <location>
        <begin position="48"/>
        <end position="66"/>
    </location>
</feature>
<dbReference type="RefSeq" id="WP_129173285.1">
    <property type="nucleotide sequence ID" value="NZ_JACCBI010000001.1"/>
</dbReference>
<dbReference type="AlphaFoldDB" id="A0A4Q2MAS8"/>
<reference evidence="2 5" key="2">
    <citation type="submission" date="2020-07" db="EMBL/GenBank/DDBJ databases">
        <title>Sequencing the genomes of 1000 actinobacteria strains.</title>
        <authorList>
            <person name="Klenk H.-P."/>
        </authorList>
    </citation>
    <scope>NUCLEOTIDE SEQUENCE [LARGE SCALE GENOMIC DNA]</scope>
    <source>
        <strain evidence="2 5">DSM 23870</strain>
    </source>
</reference>
<accession>A0A4Q2MAS8</accession>
<keyword evidence="4" id="KW-1185">Reference proteome</keyword>
<name>A0A4Q2MAS8_9MICO</name>
<feature type="transmembrane region" description="Helical" evidence="1">
    <location>
        <begin position="7"/>
        <end position="28"/>
    </location>
</feature>
<keyword evidence="1" id="KW-1133">Transmembrane helix</keyword>
<organism evidence="3 4">
    <name type="scientific">Agromyces atrinae</name>
    <dbReference type="NCBI Taxonomy" id="592376"/>
    <lineage>
        <taxon>Bacteria</taxon>
        <taxon>Bacillati</taxon>
        <taxon>Actinomycetota</taxon>
        <taxon>Actinomycetes</taxon>
        <taxon>Micrococcales</taxon>
        <taxon>Microbacteriaceae</taxon>
        <taxon>Agromyces</taxon>
    </lineage>
</organism>
<reference evidence="3 4" key="1">
    <citation type="submission" date="2019-01" db="EMBL/GenBank/DDBJ databases">
        <title>Agromyces.</title>
        <authorList>
            <person name="Li J."/>
        </authorList>
    </citation>
    <scope>NUCLEOTIDE SEQUENCE [LARGE SCALE GENOMIC DNA]</scope>
    <source>
        <strain evidence="3 4">DSM 23870</strain>
    </source>
</reference>
<proteinExistence type="predicted"/>
<protein>
    <recommendedName>
        <fullName evidence="6">DUF1648 domain-containing protein</fullName>
    </recommendedName>
</protein>
<evidence type="ECO:0000313" key="4">
    <source>
        <dbReference type="Proteomes" id="UP000292686"/>
    </source>
</evidence>
<sequence length="150" mass="15115">MRRRRVAAAVALVPAVLAILLAIAWWPLPPEIDAQWAGDDVISRQPTWLLLGPAALLVALGCAISVGEANARGHASSAGTVFAGALLNAAPVAFVVALLAVNRDAGLSIGPLVIGSFAAALVWAIGAVGVARIGGSDSGSRREDGVPAVR</sequence>
<feature type="transmembrane region" description="Helical" evidence="1">
    <location>
        <begin position="78"/>
        <end position="100"/>
    </location>
</feature>